<comment type="caution">
    <text evidence="2">The sequence shown here is derived from an EMBL/GenBank/DDBJ whole genome shotgun (WGS) entry which is preliminary data.</text>
</comment>
<evidence type="ECO:0000313" key="2">
    <source>
        <dbReference type="EMBL" id="GJT73572.1"/>
    </source>
</evidence>
<gene>
    <name evidence="2" type="ORF">Tco_1032858</name>
</gene>
<evidence type="ECO:0000256" key="1">
    <source>
        <dbReference type="SAM" id="MobiDB-lite"/>
    </source>
</evidence>
<keyword evidence="3" id="KW-1185">Reference proteome</keyword>
<feature type="compositionally biased region" description="Polar residues" evidence="1">
    <location>
        <begin position="81"/>
        <end position="91"/>
    </location>
</feature>
<feature type="region of interest" description="Disordered" evidence="1">
    <location>
        <begin position="65"/>
        <end position="145"/>
    </location>
</feature>
<proteinExistence type="predicted"/>
<dbReference type="EMBL" id="BQNB010018363">
    <property type="protein sequence ID" value="GJT73572.1"/>
    <property type="molecule type" value="Genomic_DNA"/>
</dbReference>
<organism evidence="2 3">
    <name type="scientific">Tanacetum coccineum</name>
    <dbReference type="NCBI Taxonomy" id="301880"/>
    <lineage>
        <taxon>Eukaryota</taxon>
        <taxon>Viridiplantae</taxon>
        <taxon>Streptophyta</taxon>
        <taxon>Embryophyta</taxon>
        <taxon>Tracheophyta</taxon>
        <taxon>Spermatophyta</taxon>
        <taxon>Magnoliopsida</taxon>
        <taxon>eudicotyledons</taxon>
        <taxon>Gunneridae</taxon>
        <taxon>Pentapetalae</taxon>
        <taxon>asterids</taxon>
        <taxon>campanulids</taxon>
        <taxon>Asterales</taxon>
        <taxon>Asteraceae</taxon>
        <taxon>Asteroideae</taxon>
        <taxon>Anthemideae</taxon>
        <taxon>Anthemidinae</taxon>
        <taxon>Tanacetum</taxon>
    </lineage>
</organism>
<feature type="compositionally biased region" description="Acidic residues" evidence="1">
    <location>
        <begin position="92"/>
        <end position="105"/>
    </location>
</feature>
<protein>
    <submittedName>
        <fullName evidence="2">Uncharacterized protein</fullName>
    </submittedName>
</protein>
<name>A0ABQ5GF35_9ASTR</name>
<reference evidence="2" key="2">
    <citation type="submission" date="2022-01" db="EMBL/GenBank/DDBJ databases">
        <authorList>
            <person name="Yamashiro T."/>
            <person name="Shiraishi A."/>
            <person name="Satake H."/>
            <person name="Nakayama K."/>
        </authorList>
    </citation>
    <scope>NUCLEOTIDE SEQUENCE</scope>
</reference>
<reference evidence="2" key="1">
    <citation type="journal article" date="2022" name="Int. J. Mol. Sci.">
        <title>Draft Genome of Tanacetum Coccineum: Genomic Comparison of Closely Related Tanacetum-Family Plants.</title>
        <authorList>
            <person name="Yamashiro T."/>
            <person name="Shiraishi A."/>
            <person name="Nakayama K."/>
            <person name="Satake H."/>
        </authorList>
    </citation>
    <scope>NUCLEOTIDE SEQUENCE</scope>
</reference>
<accession>A0ABQ5GF35</accession>
<dbReference type="Proteomes" id="UP001151760">
    <property type="component" value="Unassembled WGS sequence"/>
</dbReference>
<sequence>MLNWESITMMNTDSGFTKEILDTSLDMKSTQSSTSEVFKESKSTRSIGSICMVQTKSGYKASGEPLTILQQHRRPPHAKETTSTMTNTSCYSDEDEDDYEDEDDDNKSKNRNKTMKHGSHHPLKVEARIDISTYDGTVDAEKFDS</sequence>
<evidence type="ECO:0000313" key="3">
    <source>
        <dbReference type="Proteomes" id="UP001151760"/>
    </source>
</evidence>
<feature type="compositionally biased region" description="Basic residues" evidence="1">
    <location>
        <begin position="109"/>
        <end position="122"/>
    </location>
</feature>